<evidence type="ECO:0000313" key="3">
    <source>
        <dbReference type="Proteomes" id="UP001574169"/>
    </source>
</evidence>
<dbReference type="Proteomes" id="UP001574169">
    <property type="component" value="Unassembled WGS sequence"/>
</dbReference>
<proteinExistence type="predicted"/>
<organism evidence="2 3">
    <name type="scientific">Flavobacterium zubiriense</name>
    <dbReference type="NCBI Taxonomy" id="3138075"/>
    <lineage>
        <taxon>Bacteria</taxon>
        <taxon>Pseudomonadati</taxon>
        <taxon>Bacteroidota</taxon>
        <taxon>Flavobacteriia</taxon>
        <taxon>Flavobacteriales</taxon>
        <taxon>Flavobacteriaceae</taxon>
        <taxon>Flavobacterium</taxon>
    </lineage>
</organism>
<accession>A0ABV4T994</accession>
<feature type="domain" description="DUF2383" evidence="1">
    <location>
        <begin position="11"/>
        <end position="117"/>
    </location>
</feature>
<sequence length="149" mass="17262">MEKYTKPLSIKLNNLLEKIHDGEKGFQKASEHTDHIFLKKYFEKKSKERYDFGNELNIEFQMFGLQDDINGSITGAAHRTWMDIKALFSVDNEQSMLEAAITGEKAALEDYNEILNQSSLPLRTRALLLKQKEAIENDLRVIKKIEDLK</sequence>
<keyword evidence="3" id="KW-1185">Reference proteome</keyword>
<dbReference type="EMBL" id="JBCFQL010000004">
    <property type="protein sequence ID" value="MFA9190674.1"/>
    <property type="molecule type" value="Genomic_DNA"/>
</dbReference>
<comment type="caution">
    <text evidence="2">The sequence shown here is derived from an EMBL/GenBank/DDBJ whole genome shotgun (WGS) entry which is preliminary data.</text>
</comment>
<evidence type="ECO:0000313" key="2">
    <source>
        <dbReference type="EMBL" id="MFA9190674.1"/>
    </source>
</evidence>
<dbReference type="InterPro" id="IPR011971">
    <property type="entry name" value="CHP02284"/>
</dbReference>
<gene>
    <name evidence="2" type="ORF">AAGV28_04755</name>
</gene>
<dbReference type="InterPro" id="IPR019052">
    <property type="entry name" value="DUF2383"/>
</dbReference>
<dbReference type="NCBIfam" id="TIGR02284">
    <property type="entry name" value="PA2169 family four-helix-bundle protein"/>
    <property type="match status" value="1"/>
</dbReference>
<protein>
    <submittedName>
        <fullName evidence="2">PA2169 family four-helix-bundle protein</fullName>
    </submittedName>
</protein>
<dbReference type="Pfam" id="PF09537">
    <property type="entry name" value="DUF2383"/>
    <property type="match status" value="1"/>
</dbReference>
<reference evidence="2 3" key="1">
    <citation type="submission" date="2024-04" db="EMBL/GenBank/DDBJ databases">
        <title>New Clade of Flavobacterium.</title>
        <authorList>
            <person name="Matos L."/>
            <person name="Proenca D.N."/>
            <person name="Fransisco R.M."/>
            <person name="Chung A.P."/>
            <person name="Maccario L."/>
            <person name="Sorensen S.J."/>
            <person name="Morais P.V."/>
        </authorList>
    </citation>
    <scope>NUCLEOTIDE SEQUENCE [LARGE SCALE GENOMIC DNA]</scope>
    <source>
        <strain evidence="2 3">FZUC8N2.13</strain>
    </source>
</reference>
<dbReference type="Gene3D" id="1.20.1260.10">
    <property type="match status" value="1"/>
</dbReference>
<dbReference type="InterPro" id="IPR012347">
    <property type="entry name" value="Ferritin-like"/>
</dbReference>
<name>A0ABV4T994_9FLAO</name>
<evidence type="ECO:0000259" key="1">
    <source>
        <dbReference type="Pfam" id="PF09537"/>
    </source>
</evidence>
<dbReference type="RefSeq" id="WP_373405681.1">
    <property type="nucleotide sequence ID" value="NZ_JBCFQL010000004.1"/>
</dbReference>